<protein>
    <recommendedName>
        <fullName evidence="5">Porin</fullName>
    </recommendedName>
</protein>
<keyword evidence="2" id="KW-0732">Signal</keyword>
<feature type="chain" id="PRO_5046173133" description="Porin" evidence="2">
    <location>
        <begin position="23"/>
        <end position="349"/>
    </location>
</feature>
<reference evidence="3 4" key="1">
    <citation type="submission" date="2023-03" db="EMBL/GenBank/DDBJ databases">
        <title>Altererythrobacter sp. CAU 1644 isolated from sand.</title>
        <authorList>
            <person name="Kim W."/>
        </authorList>
    </citation>
    <scope>NUCLEOTIDE SEQUENCE [LARGE SCALE GENOMIC DNA]</scope>
    <source>
        <strain evidence="3 4">CAU 1644</strain>
    </source>
</reference>
<proteinExistence type="predicted"/>
<feature type="signal peptide" evidence="2">
    <location>
        <begin position="1"/>
        <end position="22"/>
    </location>
</feature>
<sequence>MKYALLAAVAGSALAVSGTAMAQDSEPGSYDGESGVEVDLRYANNIDTSVTTDVTYTKDVALRGAVRLRGTIDVDSSAVAVTDAKQFLTGVEVTYREENELNGENGYVAEVFGIGWSEPGFNGPSPDPFANGVPEDQIRAGFFAPIINTVDAFNVDSSGNVGVNLAAGYFNQQMNSASIAVSEDNNEEAAGGWAEASTTGLQSLIGVAQYAARGFLDEDDPEEGGGQNNFRDRNTILGATITGSGNIGVNVAAGSLNQQSNLMTLAVANNADLAEANAGLIQTALLSGVEQQDSINSISGLDISGASGNIGVNMAAGVGNQQTNSLTIAASQGDGSGNPQTGGGINDPS</sequence>
<evidence type="ECO:0000256" key="1">
    <source>
        <dbReference type="SAM" id="MobiDB-lite"/>
    </source>
</evidence>
<accession>A0ABY8FVA1</accession>
<evidence type="ECO:0000256" key="2">
    <source>
        <dbReference type="SAM" id="SignalP"/>
    </source>
</evidence>
<evidence type="ECO:0000313" key="3">
    <source>
        <dbReference type="EMBL" id="WFL75949.1"/>
    </source>
</evidence>
<name>A0ABY8FVA1_9SPHN</name>
<organism evidence="3 4">
    <name type="scientific">Altererythrobacter arenosus</name>
    <dbReference type="NCBI Taxonomy" id="3032592"/>
    <lineage>
        <taxon>Bacteria</taxon>
        <taxon>Pseudomonadati</taxon>
        <taxon>Pseudomonadota</taxon>
        <taxon>Alphaproteobacteria</taxon>
        <taxon>Sphingomonadales</taxon>
        <taxon>Erythrobacteraceae</taxon>
        <taxon>Altererythrobacter</taxon>
    </lineage>
</organism>
<keyword evidence="4" id="KW-1185">Reference proteome</keyword>
<feature type="compositionally biased region" description="Gly residues" evidence="1">
    <location>
        <begin position="334"/>
        <end position="349"/>
    </location>
</feature>
<feature type="region of interest" description="Disordered" evidence="1">
    <location>
        <begin position="328"/>
        <end position="349"/>
    </location>
</feature>
<evidence type="ECO:0008006" key="5">
    <source>
        <dbReference type="Google" id="ProtNLM"/>
    </source>
</evidence>
<dbReference type="EMBL" id="CP121106">
    <property type="protein sequence ID" value="WFL75949.1"/>
    <property type="molecule type" value="Genomic_DNA"/>
</dbReference>
<evidence type="ECO:0000313" key="4">
    <source>
        <dbReference type="Proteomes" id="UP001215827"/>
    </source>
</evidence>
<dbReference type="Proteomes" id="UP001215827">
    <property type="component" value="Chromosome"/>
</dbReference>
<gene>
    <name evidence="3" type="ORF">P7228_07980</name>
</gene>
<dbReference type="RefSeq" id="WP_278014717.1">
    <property type="nucleotide sequence ID" value="NZ_CP121106.1"/>
</dbReference>